<keyword evidence="2" id="KW-0479">Metal-binding</keyword>
<keyword evidence="8" id="KW-1185">Reference proteome</keyword>
<dbReference type="OrthoDB" id="8300278at2759"/>
<keyword evidence="4" id="KW-0408">Iron</keyword>
<accession>A0A3N4J4Q4</accession>
<dbReference type="Proteomes" id="UP000276215">
    <property type="component" value="Unassembled WGS sequence"/>
</dbReference>
<proteinExistence type="predicted"/>
<evidence type="ECO:0000256" key="2">
    <source>
        <dbReference type="ARBA" id="ARBA00022723"/>
    </source>
</evidence>
<dbReference type="AlphaFoldDB" id="A0A3N4J4Q4"/>
<evidence type="ECO:0000313" key="8">
    <source>
        <dbReference type="Proteomes" id="UP000276215"/>
    </source>
</evidence>
<dbReference type="Gene3D" id="1.10.150.120">
    <property type="entry name" value="[2Fe-2S]-binding domain"/>
    <property type="match status" value="1"/>
</dbReference>
<evidence type="ECO:0000256" key="3">
    <source>
        <dbReference type="ARBA" id="ARBA00023002"/>
    </source>
</evidence>
<dbReference type="PANTHER" id="PTHR45444:SF3">
    <property type="entry name" value="XANTHINE DEHYDROGENASE"/>
    <property type="match status" value="1"/>
</dbReference>
<gene>
    <name evidence="7" type="ORF">L873DRAFT_243081</name>
</gene>
<evidence type="ECO:0000256" key="4">
    <source>
        <dbReference type="ARBA" id="ARBA00023004"/>
    </source>
</evidence>
<dbReference type="InterPro" id="IPR001041">
    <property type="entry name" value="2Fe-2S_ferredoxin-type"/>
</dbReference>
<keyword evidence="3" id="KW-0560">Oxidoreductase</keyword>
<dbReference type="InterPro" id="IPR036010">
    <property type="entry name" value="2Fe-2S_ferredoxin-like_sf"/>
</dbReference>
<dbReference type="Gene3D" id="3.10.20.30">
    <property type="match status" value="1"/>
</dbReference>
<dbReference type="SUPFAM" id="SSF54292">
    <property type="entry name" value="2Fe-2S ferredoxin-like"/>
    <property type="match status" value="1"/>
</dbReference>
<keyword evidence="1" id="KW-0001">2Fe-2S</keyword>
<organism evidence="7 8">
    <name type="scientific">Choiromyces venosus 120613-1</name>
    <dbReference type="NCBI Taxonomy" id="1336337"/>
    <lineage>
        <taxon>Eukaryota</taxon>
        <taxon>Fungi</taxon>
        <taxon>Dikarya</taxon>
        <taxon>Ascomycota</taxon>
        <taxon>Pezizomycotina</taxon>
        <taxon>Pezizomycetes</taxon>
        <taxon>Pezizales</taxon>
        <taxon>Tuberaceae</taxon>
        <taxon>Choiromyces</taxon>
    </lineage>
</organism>
<dbReference type="SUPFAM" id="SSF47741">
    <property type="entry name" value="CO dehydrogenase ISP C-domain like"/>
    <property type="match status" value="1"/>
</dbReference>
<evidence type="ECO:0000313" key="7">
    <source>
        <dbReference type="EMBL" id="RPA92088.1"/>
    </source>
</evidence>
<dbReference type="InterPro" id="IPR016208">
    <property type="entry name" value="Ald_Oxase/xanthine_DH-like"/>
</dbReference>
<sequence>MLLDFIWSQRKSRGTKLGCGEGGCGACAVVVQDVRDGGRIEHLAVNACLAPVLSVEGKHVITIKALGTVANPHLLQERITELHGSQCCFCTPSIAMSLHALLRNSYDPVTRRYALGEELVELGGGLDGNLLYILGCTTPGYVKGTILD</sequence>
<keyword evidence="5" id="KW-0411">Iron-sulfur</keyword>
<dbReference type="InterPro" id="IPR012675">
    <property type="entry name" value="Beta-grasp_dom_sf"/>
</dbReference>
<evidence type="ECO:0000259" key="6">
    <source>
        <dbReference type="PROSITE" id="PS51085"/>
    </source>
</evidence>
<dbReference type="GO" id="GO:0005506">
    <property type="term" value="F:iron ion binding"/>
    <property type="evidence" value="ECO:0007669"/>
    <property type="project" value="InterPro"/>
</dbReference>
<name>A0A3N4J4Q4_9PEZI</name>
<dbReference type="InterPro" id="IPR002888">
    <property type="entry name" value="2Fe-2S-bd"/>
</dbReference>
<dbReference type="InterPro" id="IPR006058">
    <property type="entry name" value="2Fe2S_fd_BS"/>
</dbReference>
<dbReference type="GO" id="GO:0016491">
    <property type="term" value="F:oxidoreductase activity"/>
    <property type="evidence" value="ECO:0007669"/>
    <property type="project" value="UniProtKB-KW"/>
</dbReference>
<dbReference type="GO" id="GO:0051537">
    <property type="term" value="F:2 iron, 2 sulfur cluster binding"/>
    <property type="evidence" value="ECO:0007669"/>
    <property type="project" value="UniProtKB-KW"/>
</dbReference>
<dbReference type="PANTHER" id="PTHR45444">
    <property type="entry name" value="XANTHINE DEHYDROGENASE"/>
    <property type="match status" value="1"/>
</dbReference>
<dbReference type="STRING" id="1336337.A0A3N4J4Q4"/>
<evidence type="ECO:0000256" key="1">
    <source>
        <dbReference type="ARBA" id="ARBA00022714"/>
    </source>
</evidence>
<protein>
    <recommendedName>
        <fullName evidence="6">2Fe-2S ferredoxin-type domain-containing protein</fullName>
    </recommendedName>
</protein>
<feature type="domain" description="2Fe-2S ferredoxin-type" evidence="6">
    <location>
        <begin position="1"/>
        <end position="66"/>
    </location>
</feature>
<dbReference type="EMBL" id="ML120481">
    <property type="protein sequence ID" value="RPA92088.1"/>
    <property type="molecule type" value="Genomic_DNA"/>
</dbReference>
<evidence type="ECO:0000256" key="5">
    <source>
        <dbReference type="ARBA" id="ARBA00023014"/>
    </source>
</evidence>
<dbReference type="PROSITE" id="PS51085">
    <property type="entry name" value="2FE2S_FER_2"/>
    <property type="match status" value="1"/>
</dbReference>
<reference evidence="7 8" key="1">
    <citation type="journal article" date="2018" name="Nat. Ecol. Evol.">
        <title>Pezizomycetes genomes reveal the molecular basis of ectomycorrhizal truffle lifestyle.</title>
        <authorList>
            <person name="Murat C."/>
            <person name="Payen T."/>
            <person name="Noel B."/>
            <person name="Kuo A."/>
            <person name="Morin E."/>
            <person name="Chen J."/>
            <person name="Kohler A."/>
            <person name="Krizsan K."/>
            <person name="Balestrini R."/>
            <person name="Da Silva C."/>
            <person name="Montanini B."/>
            <person name="Hainaut M."/>
            <person name="Levati E."/>
            <person name="Barry K.W."/>
            <person name="Belfiori B."/>
            <person name="Cichocki N."/>
            <person name="Clum A."/>
            <person name="Dockter R.B."/>
            <person name="Fauchery L."/>
            <person name="Guy J."/>
            <person name="Iotti M."/>
            <person name="Le Tacon F."/>
            <person name="Lindquist E.A."/>
            <person name="Lipzen A."/>
            <person name="Malagnac F."/>
            <person name="Mello A."/>
            <person name="Molinier V."/>
            <person name="Miyauchi S."/>
            <person name="Poulain J."/>
            <person name="Riccioni C."/>
            <person name="Rubini A."/>
            <person name="Sitrit Y."/>
            <person name="Splivallo R."/>
            <person name="Traeger S."/>
            <person name="Wang M."/>
            <person name="Zifcakova L."/>
            <person name="Wipf D."/>
            <person name="Zambonelli A."/>
            <person name="Paolocci F."/>
            <person name="Nowrousian M."/>
            <person name="Ottonello S."/>
            <person name="Baldrian P."/>
            <person name="Spatafora J.W."/>
            <person name="Henrissat B."/>
            <person name="Nagy L.G."/>
            <person name="Aury J.M."/>
            <person name="Wincker P."/>
            <person name="Grigoriev I.V."/>
            <person name="Bonfante P."/>
            <person name="Martin F.M."/>
        </authorList>
    </citation>
    <scope>NUCLEOTIDE SEQUENCE [LARGE SCALE GENOMIC DNA]</scope>
    <source>
        <strain evidence="7 8">120613-1</strain>
    </source>
</reference>
<dbReference type="PROSITE" id="PS00197">
    <property type="entry name" value="2FE2S_FER_1"/>
    <property type="match status" value="1"/>
</dbReference>
<dbReference type="Pfam" id="PF00111">
    <property type="entry name" value="Fer2"/>
    <property type="match status" value="1"/>
</dbReference>
<dbReference type="Pfam" id="PF01799">
    <property type="entry name" value="Fer2_2"/>
    <property type="match status" value="1"/>
</dbReference>
<dbReference type="InterPro" id="IPR036884">
    <property type="entry name" value="2Fe-2S-bd_dom_sf"/>
</dbReference>